<dbReference type="AlphaFoldDB" id="A0A183GHR2"/>
<organism evidence="1 2">
    <name type="scientific">Heligmosomoides polygyrus</name>
    <name type="common">Parasitic roundworm</name>
    <dbReference type="NCBI Taxonomy" id="6339"/>
    <lineage>
        <taxon>Eukaryota</taxon>
        <taxon>Metazoa</taxon>
        <taxon>Ecdysozoa</taxon>
        <taxon>Nematoda</taxon>
        <taxon>Chromadorea</taxon>
        <taxon>Rhabditida</taxon>
        <taxon>Rhabditina</taxon>
        <taxon>Rhabditomorpha</taxon>
        <taxon>Strongyloidea</taxon>
        <taxon>Heligmosomidae</taxon>
        <taxon>Heligmosomoides</taxon>
    </lineage>
</organism>
<proteinExistence type="predicted"/>
<sequence length="142" mass="16495">MQSWSDGMSCWLIGGTIPNTKEIFVEIMSRRDSATLDDYCIKACRAGNNKPHDSWYGNHSNLGYTHRTVNQNQNFVDSKTEVHTHTGPRKCVVPHQACYKKENGLKGALWDDHFLETVWKWKNNKELELYVLYNGVVRRYSL</sequence>
<evidence type="ECO:0000313" key="1">
    <source>
        <dbReference type="Proteomes" id="UP000050761"/>
    </source>
</evidence>
<dbReference type="PANTHER" id="PTHR47163:SF3">
    <property type="entry name" value="PROTEIN CBG18017"/>
    <property type="match status" value="1"/>
</dbReference>
<name>A0A183GHR2_HELPZ</name>
<keyword evidence="1" id="KW-1185">Reference proteome</keyword>
<reference evidence="2" key="1">
    <citation type="submission" date="2019-09" db="UniProtKB">
        <authorList>
            <consortium name="WormBaseParasite"/>
        </authorList>
    </citation>
    <scope>IDENTIFICATION</scope>
</reference>
<evidence type="ECO:0000313" key="2">
    <source>
        <dbReference type="WBParaSite" id="HPBE_0002211901-mRNA-1"/>
    </source>
</evidence>
<dbReference type="InterPro" id="IPR053164">
    <property type="entry name" value="IS1016-like_transposase"/>
</dbReference>
<dbReference type="Proteomes" id="UP000050761">
    <property type="component" value="Unassembled WGS sequence"/>
</dbReference>
<dbReference type="WBParaSite" id="HPBE_0002211901-mRNA-1">
    <property type="protein sequence ID" value="HPBE_0002211901-mRNA-1"/>
    <property type="gene ID" value="HPBE_0002211901"/>
</dbReference>
<protein>
    <submittedName>
        <fullName evidence="2">C-type lectin domain-containing protein</fullName>
    </submittedName>
</protein>
<dbReference type="PANTHER" id="PTHR47163">
    <property type="entry name" value="DDE_TNP_IS1595 DOMAIN-CONTAINING PROTEIN"/>
    <property type="match status" value="1"/>
</dbReference>
<accession>A0A183GHR2</accession>